<dbReference type="CDD" id="cd07302">
    <property type="entry name" value="CHD"/>
    <property type="match status" value="1"/>
</dbReference>
<keyword evidence="4" id="KW-1185">Reference proteome</keyword>
<keyword evidence="1" id="KW-0812">Transmembrane</keyword>
<dbReference type="EMBL" id="JABXWD010000025">
    <property type="protein sequence ID" value="MBV6340458.1"/>
    <property type="molecule type" value="Genomic_DNA"/>
</dbReference>
<dbReference type="SMART" id="SM01080">
    <property type="entry name" value="CHASE2"/>
    <property type="match status" value="1"/>
</dbReference>
<evidence type="ECO:0000313" key="4">
    <source>
        <dbReference type="Proteomes" id="UP001196980"/>
    </source>
</evidence>
<feature type="domain" description="Guanylate cyclase" evidence="2">
    <location>
        <begin position="479"/>
        <end position="611"/>
    </location>
</feature>
<dbReference type="InterPro" id="IPR007890">
    <property type="entry name" value="CHASE2"/>
</dbReference>
<proteinExistence type="predicted"/>
<name>A0ABS6RXC5_9BACT</name>
<dbReference type="InterPro" id="IPR050697">
    <property type="entry name" value="Adenylyl/Guanylyl_Cyclase_3/4"/>
</dbReference>
<dbReference type="Pfam" id="PF00211">
    <property type="entry name" value="Guanylate_cyc"/>
    <property type="match status" value="1"/>
</dbReference>
<accession>A0ABS6RXC5</accession>
<reference evidence="3 4" key="1">
    <citation type="journal article" date="2020" name="J Geophys Res Biogeosci">
        <title>Magnetotaxis as an Adaptation to Enable Bacterial Shuttling of Microbial Sulfur and Sulfur Cycling Across Aquatic Oxic#Anoxic Interfaces.</title>
        <authorList>
            <person name="Li J."/>
            <person name="Liu P."/>
            <person name="Wang J."/>
            <person name="Roberts A.P."/>
            <person name="Pan Y."/>
        </authorList>
    </citation>
    <scope>NUCLEOTIDE SEQUENCE [LARGE SCALE GENOMIC DNA]</scope>
    <source>
        <strain evidence="3 4">MYR-1_YQ</strain>
    </source>
</reference>
<dbReference type="PANTHER" id="PTHR43081:SF1">
    <property type="entry name" value="ADENYLATE CYCLASE, TERMINAL-DIFFERENTIATION SPECIFIC"/>
    <property type="match status" value="1"/>
</dbReference>
<dbReference type="Pfam" id="PF05226">
    <property type="entry name" value="CHASE2"/>
    <property type="match status" value="1"/>
</dbReference>
<feature type="transmembrane region" description="Helical" evidence="1">
    <location>
        <begin position="390"/>
        <end position="408"/>
    </location>
</feature>
<evidence type="ECO:0000256" key="1">
    <source>
        <dbReference type="SAM" id="Phobius"/>
    </source>
</evidence>
<dbReference type="PANTHER" id="PTHR43081">
    <property type="entry name" value="ADENYLATE CYCLASE, TERMINAL-DIFFERENTIATION SPECIFIC-RELATED"/>
    <property type="match status" value="1"/>
</dbReference>
<dbReference type="InterPro" id="IPR001054">
    <property type="entry name" value="A/G_cyclase"/>
</dbReference>
<feature type="transmembrane region" description="Helical" evidence="1">
    <location>
        <begin position="12"/>
        <end position="31"/>
    </location>
</feature>
<keyword evidence="1" id="KW-0472">Membrane</keyword>
<evidence type="ECO:0000259" key="2">
    <source>
        <dbReference type="PROSITE" id="PS50125"/>
    </source>
</evidence>
<sequence length="737" mass="81625">MWNPETARGKNLHLLLLGIGLSILCTLIVIYPPVFIKFISGKLYDTILISVHSDKTSGVPVIIDIDDKSMLQYGQWPWPRYRVALLLERLKSLGVSAVGIDIVFSERDRTSPSILKHTLKTDLDLDVGFTNIPDALMDYDKVLANTLTHGPFVLGYKFIFEGQPDKHKQECLLHPLNAATIDTTDSMQQTNNEPKDVLCNLPVLSEAAKASGFFNAASDRDGIFRRVPLVTQRQGRYYPNLALATFLYSAGTDQVIIKRDRNGIESIRAGGITIPVDATGNMLIHYRGGRKTFPFYSAADVMLGNLPPDALEGKVAFVGSSALGLMDIRSTPFDQFYPGVEVHATVVDTILAGDFIVKPGWAIGAEVLITLLVGLVSTALFAYLRIYKSVPVLLLLIPALWFGSKGIMLAKGVYLSPLVPLLALNNNFMVLTILKFRKEESDRRFLHHAFSKYVSGAVVDELVKNPQQLTLQGEERPVSILFSDIRGFTAISERMSPTDISALLMGYFTPMTGIVKGNKGTLDKFIGDAIMAFWNAPVSVDNHQSCAVTAALEMLSELERLNVDFNGRFGLELQIGIGLHSGVAMVGNMGSQDLFNYTIIGDNVNLASRIEGLTKTYGLSLLVSDAIQGSVEAQSGSRFRFVEIDRVRVKGKQQPVTLYTAYPAKQAEELEEELALFTGALNMYYALDFVGAGQMFSKLMTGYRQVVLYDLYRRRCNYFQMNVPDKTWDKVFTHTIK</sequence>
<dbReference type="RefSeq" id="WP_218251079.1">
    <property type="nucleotide sequence ID" value="NZ_JABXWD010000025.1"/>
</dbReference>
<feature type="transmembrane region" description="Helical" evidence="1">
    <location>
        <begin position="361"/>
        <end position="383"/>
    </location>
</feature>
<gene>
    <name evidence="3" type="ORF">HWQ67_02555</name>
</gene>
<dbReference type="SMART" id="SM00044">
    <property type="entry name" value="CYCc"/>
    <property type="match status" value="1"/>
</dbReference>
<comment type="caution">
    <text evidence="3">The sequence shown here is derived from an EMBL/GenBank/DDBJ whole genome shotgun (WGS) entry which is preliminary data.</text>
</comment>
<dbReference type="Proteomes" id="UP001196980">
    <property type="component" value="Unassembled WGS sequence"/>
</dbReference>
<organism evidence="3 4">
    <name type="scientific">Candidatus Magnetobacterium casense</name>
    <dbReference type="NCBI Taxonomy" id="1455061"/>
    <lineage>
        <taxon>Bacteria</taxon>
        <taxon>Pseudomonadati</taxon>
        <taxon>Nitrospirota</taxon>
        <taxon>Thermodesulfovibrionia</taxon>
        <taxon>Thermodesulfovibrionales</taxon>
        <taxon>Candidatus Magnetobacteriaceae</taxon>
        <taxon>Candidatus Magnetobacterium</taxon>
    </lineage>
</organism>
<dbReference type="PROSITE" id="PS50125">
    <property type="entry name" value="GUANYLATE_CYCLASE_2"/>
    <property type="match status" value="1"/>
</dbReference>
<protein>
    <submittedName>
        <fullName evidence="3">Adenylate/guanylate cyclase domain-containing protein</fullName>
    </submittedName>
</protein>
<evidence type="ECO:0000313" key="3">
    <source>
        <dbReference type="EMBL" id="MBV6340458.1"/>
    </source>
</evidence>
<keyword evidence="1" id="KW-1133">Transmembrane helix</keyword>